<feature type="region of interest" description="Disordered" evidence="2">
    <location>
        <begin position="1"/>
        <end position="84"/>
    </location>
</feature>
<proteinExistence type="predicted"/>
<name>A0A8S0QJU7_OLEEU</name>
<gene>
    <name evidence="3" type="ORF">OLEA9_A004037</name>
</gene>
<evidence type="ECO:0000313" key="3">
    <source>
        <dbReference type="EMBL" id="CAA2966429.1"/>
    </source>
</evidence>
<feature type="compositionally biased region" description="Acidic residues" evidence="2">
    <location>
        <begin position="55"/>
        <end position="64"/>
    </location>
</feature>
<reference evidence="3 4" key="1">
    <citation type="submission" date="2019-12" db="EMBL/GenBank/DDBJ databases">
        <authorList>
            <person name="Alioto T."/>
            <person name="Alioto T."/>
            <person name="Gomez Garrido J."/>
        </authorList>
    </citation>
    <scope>NUCLEOTIDE SEQUENCE [LARGE SCALE GENOMIC DNA]</scope>
</reference>
<sequence>MRDILYKKPLQPHVREDVQFGDTGDASTSVPVQSHTPRPRLLMITDGCKGHSSDVEDDDDDDFVDIPPKRKKTPSRFHPSTEEHATREYYPMELEGHDIHTSPQPQATHTNDEPQPAAFDKLREELRGQMTELQCTNKELTVQLKVLKSQLLDLKRDRNIVAKATEKSEIHSVGDAPQQEKVTDIQQNIDRKGKGKMDPDDEIEYPSFPLTPSFDLGIASTPIISNEVDAIIAGVVKDCEIEERADVATKTVNEDQVLHILLHTFMGHKHLIY</sequence>
<evidence type="ECO:0000256" key="2">
    <source>
        <dbReference type="SAM" id="MobiDB-lite"/>
    </source>
</evidence>
<keyword evidence="4" id="KW-1185">Reference proteome</keyword>
<dbReference type="OrthoDB" id="444540at2759"/>
<accession>A0A8S0QJU7</accession>
<dbReference type="Gramene" id="OE9A004037T1">
    <property type="protein sequence ID" value="OE9A004037C1"/>
    <property type="gene ID" value="OE9A004037"/>
</dbReference>
<organism evidence="3 4">
    <name type="scientific">Olea europaea subsp. europaea</name>
    <dbReference type="NCBI Taxonomy" id="158383"/>
    <lineage>
        <taxon>Eukaryota</taxon>
        <taxon>Viridiplantae</taxon>
        <taxon>Streptophyta</taxon>
        <taxon>Embryophyta</taxon>
        <taxon>Tracheophyta</taxon>
        <taxon>Spermatophyta</taxon>
        <taxon>Magnoliopsida</taxon>
        <taxon>eudicotyledons</taxon>
        <taxon>Gunneridae</taxon>
        <taxon>Pentapetalae</taxon>
        <taxon>asterids</taxon>
        <taxon>lamiids</taxon>
        <taxon>Lamiales</taxon>
        <taxon>Oleaceae</taxon>
        <taxon>Oleeae</taxon>
        <taxon>Olea</taxon>
    </lineage>
</organism>
<dbReference type="AlphaFoldDB" id="A0A8S0QJU7"/>
<evidence type="ECO:0000313" key="4">
    <source>
        <dbReference type="Proteomes" id="UP000594638"/>
    </source>
</evidence>
<keyword evidence="1" id="KW-0175">Coiled coil</keyword>
<evidence type="ECO:0000256" key="1">
    <source>
        <dbReference type="SAM" id="Coils"/>
    </source>
</evidence>
<dbReference type="EMBL" id="CACTIH010001861">
    <property type="protein sequence ID" value="CAA2966429.1"/>
    <property type="molecule type" value="Genomic_DNA"/>
</dbReference>
<dbReference type="Proteomes" id="UP000594638">
    <property type="component" value="Unassembled WGS sequence"/>
</dbReference>
<feature type="compositionally biased region" description="Polar residues" evidence="2">
    <location>
        <begin position="25"/>
        <end position="36"/>
    </location>
</feature>
<comment type="caution">
    <text evidence="3">The sequence shown here is derived from an EMBL/GenBank/DDBJ whole genome shotgun (WGS) entry which is preliminary data.</text>
</comment>
<protein>
    <submittedName>
        <fullName evidence="3">Uncharacterized protein</fullName>
    </submittedName>
</protein>
<feature type="coiled-coil region" evidence="1">
    <location>
        <begin position="119"/>
        <end position="157"/>
    </location>
</feature>